<dbReference type="eggNOG" id="KOG2611">
    <property type="taxonomic scope" value="Eukaryota"/>
</dbReference>
<protein>
    <submittedName>
        <fullName evidence="1">Neurochondrin</fullName>
    </submittedName>
</protein>
<accession>A0A087SHU1</accession>
<evidence type="ECO:0000313" key="1">
    <source>
        <dbReference type="EMBL" id="KFM25295.1"/>
    </source>
</evidence>
<dbReference type="EMBL" id="KL662114">
    <property type="protein sequence ID" value="KFM25295.1"/>
    <property type="molecule type" value="Genomic_DNA"/>
</dbReference>
<keyword evidence="2" id="KW-1185">Reference proteome</keyword>
<gene>
    <name evidence="1" type="ORF">F751_3975</name>
</gene>
<dbReference type="PANTHER" id="PTHR13109:SF7">
    <property type="entry name" value="NEUROCHONDRIN"/>
    <property type="match status" value="1"/>
</dbReference>
<organism evidence="1 2">
    <name type="scientific">Auxenochlorella protothecoides</name>
    <name type="common">Green microalga</name>
    <name type="synonym">Chlorella protothecoides</name>
    <dbReference type="NCBI Taxonomy" id="3075"/>
    <lineage>
        <taxon>Eukaryota</taxon>
        <taxon>Viridiplantae</taxon>
        <taxon>Chlorophyta</taxon>
        <taxon>core chlorophytes</taxon>
        <taxon>Trebouxiophyceae</taxon>
        <taxon>Chlorellales</taxon>
        <taxon>Chlorellaceae</taxon>
        <taxon>Auxenochlorella</taxon>
    </lineage>
</organism>
<dbReference type="KEGG" id="apro:F751_3975"/>
<dbReference type="PANTHER" id="PTHR13109">
    <property type="entry name" value="NEUROCHONDRIN"/>
    <property type="match status" value="1"/>
</dbReference>
<dbReference type="Proteomes" id="UP000028924">
    <property type="component" value="Unassembled WGS sequence"/>
</dbReference>
<dbReference type="Pfam" id="PF05536">
    <property type="entry name" value="Neurochondrin"/>
    <property type="match status" value="2"/>
</dbReference>
<proteinExistence type="predicted"/>
<name>A0A087SHU1_AUXPR</name>
<dbReference type="InterPro" id="IPR008709">
    <property type="entry name" value="Neurochondrin"/>
</dbReference>
<sequence>MGFNSLGNGEGARNDFQEIEILSGFVGLLLVTKLTPTATADVLSAIYSAVGPLFLHRLLLPLKQDPNARRTGQEAAMVALGVVMWARLSAAPEVAIGEELEGCIPLLLKVTAALGLVARAGGVVPAMEADMGAALRDREEEGEARAAALASTADALACILAACLASGSARRVALESGALECAVAALRRAEREGPLEGEYHVAGVVTACRLVAALLPSRDRAGVLAAHWREVGDAVPLLARRLPIEEGLAGEIEPSQRRHAAVEVQLESLNALLCILPLPATHLEDRLRGTAHKWGPPLRTGLGQILRARAGVPQRLAALQLAAAGTALLGPRWLAAPDPAFLLLATTVARIEVGVLLLDALAPPSGIQERVDSVVVPTEMRWEGPHQTPQARATALLPACFEVIESAIEALADGEDEALPSPASSQGSEAGPGIDPATAAAVLTAVQEAVEGVLQYLEQVAGREGAARAPLTLAGVRLLGRFLAEAPLALSDRVVALLPFLLSCRSGEDGLGEGALFLLPTILQMAWGRVGGGASAPEAQAAWLQALASPPTLTCLVAHARACDLGEALCRALLTLLDAPGGQLAEAARKSAVVMALLEGEAAPGTAWQALLERLRELVRG</sequence>
<reference evidence="1 2" key="1">
    <citation type="journal article" date="2014" name="BMC Genomics">
        <title>Oil accumulation mechanisms of the oleaginous microalga Chlorella protothecoides revealed through its genome, transcriptomes, and proteomes.</title>
        <authorList>
            <person name="Gao C."/>
            <person name="Wang Y."/>
            <person name="Shen Y."/>
            <person name="Yan D."/>
            <person name="He X."/>
            <person name="Dai J."/>
            <person name="Wu Q."/>
        </authorList>
    </citation>
    <scope>NUCLEOTIDE SEQUENCE [LARGE SCALE GENOMIC DNA]</scope>
    <source>
        <strain evidence="1 2">0710</strain>
    </source>
</reference>
<dbReference type="AlphaFoldDB" id="A0A087SHU1"/>
<dbReference type="OrthoDB" id="8962942at2759"/>
<dbReference type="GeneID" id="23615366"/>
<evidence type="ECO:0000313" key="2">
    <source>
        <dbReference type="Proteomes" id="UP000028924"/>
    </source>
</evidence>
<dbReference type="RefSeq" id="XP_011398187.1">
    <property type="nucleotide sequence ID" value="XM_011399885.1"/>
</dbReference>